<feature type="domain" description="BRCT" evidence="4">
    <location>
        <begin position="1"/>
        <end position="92"/>
    </location>
</feature>
<evidence type="ECO:0000256" key="1">
    <source>
        <dbReference type="ARBA" id="ARBA00024347"/>
    </source>
</evidence>
<organism evidence="6 7">
    <name type="scientific">Mugilogobius chulae</name>
    <name type="common">yellowstripe goby</name>
    <dbReference type="NCBI Taxonomy" id="88201"/>
    <lineage>
        <taxon>Eukaryota</taxon>
        <taxon>Metazoa</taxon>
        <taxon>Chordata</taxon>
        <taxon>Craniata</taxon>
        <taxon>Vertebrata</taxon>
        <taxon>Euteleostomi</taxon>
        <taxon>Actinopterygii</taxon>
        <taxon>Neopterygii</taxon>
        <taxon>Teleostei</taxon>
        <taxon>Neoteleostei</taxon>
        <taxon>Acanthomorphata</taxon>
        <taxon>Gobiaria</taxon>
        <taxon>Gobiiformes</taxon>
        <taxon>Gobioidei</taxon>
        <taxon>Gobiidae</taxon>
        <taxon>Gobionellinae</taxon>
        <taxon>Mugilogobius</taxon>
    </lineage>
</organism>
<dbReference type="InterPro" id="IPR001357">
    <property type="entry name" value="BRCT_dom"/>
</dbReference>
<dbReference type="GO" id="GO:0005737">
    <property type="term" value="C:cytoplasm"/>
    <property type="evidence" value="ECO:0007669"/>
    <property type="project" value="TreeGrafter"/>
</dbReference>
<dbReference type="InterPro" id="IPR036616">
    <property type="entry name" value="Poly(ADP-ribose)pol_reg_dom_sf"/>
</dbReference>
<feature type="region of interest" description="Disordered" evidence="3">
    <location>
        <begin position="607"/>
        <end position="627"/>
    </location>
</feature>
<feature type="region of interest" description="Disordered" evidence="3">
    <location>
        <begin position="492"/>
        <end position="513"/>
    </location>
</feature>
<accession>A0AAW0PDN3</accession>
<keyword evidence="2" id="KW-0328">Glycosyltransferase</keyword>
<feature type="compositionally biased region" description="Basic and acidic residues" evidence="3">
    <location>
        <begin position="607"/>
        <end position="619"/>
    </location>
</feature>
<keyword evidence="2" id="KW-0520">NAD</keyword>
<dbReference type="InterPro" id="IPR036420">
    <property type="entry name" value="BRCT_dom_sf"/>
</dbReference>
<evidence type="ECO:0000259" key="5">
    <source>
        <dbReference type="PROSITE" id="PS51059"/>
    </source>
</evidence>
<dbReference type="PANTHER" id="PTHR46530:SF1">
    <property type="entry name" value="PROTEIN MONO-ADP-RIBOSYLTRANSFERASE PARP4"/>
    <property type="match status" value="1"/>
</dbReference>
<dbReference type="SUPFAM" id="SSF56399">
    <property type="entry name" value="ADP-ribosylation"/>
    <property type="match status" value="1"/>
</dbReference>
<evidence type="ECO:0000259" key="4">
    <source>
        <dbReference type="PROSITE" id="PS50172"/>
    </source>
</evidence>
<dbReference type="InterPro" id="IPR012317">
    <property type="entry name" value="Poly(ADP-ribose)pol_cat_dom"/>
</dbReference>
<feature type="compositionally biased region" description="Pro residues" evidence="3">
    <location>
        <begin position="935"/>
        <end position="961"/>
    </location>
</feature>
<keyword evidence="7" id="KW-1185">Reference proteome</keyword>
<feature type="region of interest" description="Disordered" evidence="3">
    <location>
        <begin position="935"/>
        <end position="968"/>
    </location>
</feature>
<evidence type="ECO:0000256" key="3">
    <source>
        <dbReference type="SAM" id="MobiDB-lite"/>
    </source>
</evidence>
<dbReference type="EMBL" id="JBBPFD010000009">
    <property type="protein sequence ID" value="KAK7913696.1"/>
    <property type="molecule type" value="Genomic_DNA"/>
</dbReference>
<dbReference type="Pfam" id="PF00644">
    <property type="entry name" value="PARP"/>
    <property type="match status" value="1"/>
</dbReference>
<dbReference type="PROSITE" id="PS51059">
    <property type="entry name" value="PARP_CATALYTIC"/>
    <property type="match status" value="1"/>
</dbReference>
<feature type="compositionally biased region" description="Basic and acidic residues" evidence="3">
    <location>
        <begin position="494"/>
        <end position="511"/>
    </location>
</feature>
<dbReference type="InterPro" id="IPR058904">
    <property type="entry name" value="PARP4_MVP-ID"/>
</dbReference>
<dbReference type="Pfam" id="PF00533">
    <property type="entry name" value="BRCT"/>
    <property type="match status" value="1"/>
</dbReference>
<dbReference type="AlphaFoldDB" id="A0AAW0PDN3"/>
<comment type="similarity">
    <text evidence="1">Belongs to the ARTD/PARP family.</text>
</comment>
<comment type="caution">
    <text evidence="6">The sequence shown here is derived from an EMBL/GenBank/DDBJ whole genome shotgun (WGS) entry which is preliminary data.</text>
</comment>
<dbReference type="GO" id="GO:0003950">
    <property type="term" value="F:NAD+ poly-ADP-ribosyltransferase activity"/>
    <property type="evidence" value="ECO:0007669"/>
    <property type="project" value="UniProtKB-UniRule"/>
</dbReference>
<gene>
    <name evidence="6" type="ORF">WMY93_013907</name>
</gene>
<evidence type="ECO:0000313" key="6">
    <source>
        <dbReference type="EMBL" id="KAK7913696.1"/>
    </source>
</evidence>
<dbReference type="InterPro" id="IPR031273">
    <property type="entry name" value="PARP4"/>
</dbReference>
<proteinExistence type="inferred from homology"/>
<dbReference type="PANTHER" id="PTHR46530">
    <property type="entry name" value="PROTEIN MONO-ADP-RIBOSYLTRANSFERASE PARP4"/>
    <property type="match status" value="1"/>
</dbReference>
<evidence type="ECO:0000313" key="7">
    <source>
        <dbReference type="Proteomes" id="UP001460270"/>
    </source>
</evidence>
<evidence type="ECO:0000256" key="2">
    <source>
        <dbReference type="RuleBase" id="RU362114"/>
    </source>
</evidence>
<dbReference type="Gene3D" id="3.90.228.10">
    <property type="match status" value="1"/>
</dbReference>
<dbReference type="Pfam" id="PF26156">
    <property type="entry name" value="PARP4_MVP-ID"/>
    <property type="match status" value="1"/>
</dbReference>
<sequence>MALFQDCSVLFELRGLSFKEKKKIKFAVTDNGGNMSYVPNKQCSLIVTTGVSSLSPSRLRNIVKHQIPVVGLDYVRQCLEANCRLPVDDYKLDISSLTNTPPSVNKADSKGGTRSGQVFTIVAVYTEKDRDLPQFPENYQVAKYSHFQKPNSRSWYLLELQSAKSDHLREYRVVRYWKDDIQSKKAAVRDQIMFMSSSEEAVKVYQQLIDSMTAEGLKQQTYVPEQVYEMGSAPFQQLLLEEKLNLGELSDEVGVFVELLWKESLGCIDLVLNTPVHKISLNDVTRAEGLLLQIQRKITQNNSEEVASLWSEYCSLLPPRSPVSVNMSTVSKQFDLCQRHLNVSEMTLGGTVLSSVGKYRALRCGIEEVDNGSSEFTAVTSLLQNSKAQVHQIFRVSRAPELQNFKSELGQIRPLLHSSSPHNFVGILSRGLLLPNVAVDQHGIQRTDAGNLGSGIYFSDDIKTALKYSQCSSTDGSRLLLVCDVALGALQGPPKERPESDPGPEGHDSVHGVHNTPRLQSEFMVPLINDSSNFLFKTPQVLSHLFTLKCYCSNVRGEEQGREHSSNSIQFNSIYLYSPKSQQQKCRQIVTTTKWQIKFEKLKKNPIGGKRETSRRTTVKEGSTPMDGQAVDVTRTDVCPDVIRSLSLWSQIDAFSRSVFVRCSFPCQGTADVNYPTANRHMLRTLAQAGGGAYEFFDPKSKHICAPACSSPKQLHALFNDCHTLVFGFVPHCTQATLLGDLGGQEIKTMVSTCELQKTKGTFLHKLTARAIIRDFEDGSLDSNAVLHEEKKAELKSLVIELSKEYSILSQFTSFVAIEERDSEEEGGFTDIPKLIAEEDVDFLPYITWAEEEEEMSDILDSQPMSQRENLMENHYFHFNCQNKVYWQPTGSVLLQGFGSRPIHSKILPCLFLIQVQFMISWTKDCSFNVCSPPAPAPSPRTVPQPQARPHPLPMDPTPRPPPKHRSYSQSRSLLFLLFMMKSFYSRCRPSPDGYWELTPAQADILKLLATLLVLQLMRLENIQVGQMLRTLFCLEDSICRPDHWEAVNRAVKWVCWADRQYPCVYSRLEFGLSWDSSTKQLLGAEKINKCSPLIGLNLNPNPYQGPIML</sequence>
<reference evidence="7" key="1">
    <citation type="submission" date="2024-04" db="EMBL/GenBank/DDBJ databases">
        <title>Salinicola lusitanus LLJ914,a marine bacterium isolated from the Okinawa Trough.</title>
        <authorList>
            <person name="Li J."/>
        </authorList>
    </citation>
    <scope>NUCLEOTIDE SEQUENCE [LARGE SCALE GENOMIC DNA]</scope>
</reference>
<keyword evidence="2" id="KW-0808">Transferase</keyword>
<dbReference type="Gene3D" id="3.40.50.10190">
    <property type="entry name" value="BRCT domain"/>
    <property type="match status" value="1"/>
</dbReference>
<dbReference type="SUPFAM" id="SSF52113">
    <property type="entry name" value="BRCT domain"/>
    <property type="match status" value="1"/>
</dbReference>
<dbReference type="EC" id="2.4.2.-" evidence="2"/>
<feature type="domain" description="PARP catalytic" evidence="5">
    <location>
        <begin position="353"/>
        <end position="557"/>
    </location>
</feature>
<dbReference type="Proteomes" id="UP001460270">
    <property type="component" value="Unassembled WGS sequence"/>
</dbReference>
<dbReference type="PROSITE" id="PS50172">
    <property type="entry name" value="BRCT"/>
    <property type="match status" value="1"/>
</dbReference>
<name>A0AAW0PDN3_9GOBI</name>
<dbReference type="SUPFAM" id="SSF47587">
    <property type="entry name" value="Domain of poly(ADP-ribose) polymerase"/>
    <property type="match status" value="1"/>
</dbReference>
<protein>
    <recommendedName>
        <fullName evidence="2">Poly [ADP-ribose] polymerase</fullName>
        <shortName evidence="2">PARP</shortName>
        <ecNumber evidence="2">2.4.2.-</ecNumber>
    </recommendedName>
</protein>